<dbReference type="EMBL" id="JAKCXM010000434">
    <property type="protein sequence ID" value="KAJ0394103.1"/>
    <property type="molecule type" value="Genomic_DNA"/>
</dbReference>
<keyword evidence="1" id="KW-0547">Nucleotide-binding</keyword>
<dbReference type="GO" id="GO:0005634">
    <property type="term" value="C:nucleus"/>
    <property type="evidence" value="ECO:0007669"/>
    <property type="project" value="TreeGrafter"/>
</dbReference>
<dbReference type="InterPro" id="IPR027417">
    <property type="entry name" value="P-loop_NTPase"/>
</dbReference>
<dbReference type="InterPro" id="IPR010614">
    <property type="entry name" value="RAD3-like_helicase_DEAD"/>
</dbReference>
<dbReference type="PROSITE" id="PS51193">
    <property type="entry name" value="HELICASE_ATP_BIND_2"/>
    <property type="match status" value="1"/>
</dbReference>
<dbReference type="GO" id="GO:0016818">
    <property type="term" value="F:hydrolase activity, acting on acid anhydrides, in phosphorus-containing anhydrides"/>
    <property type="evidence" value="ECO:0007669"/>
    <property type="project" value="InterPro"/>
</dbReference>
<keyword evidence="3" id="KW-0067">ATP-binding</keyword>
<keyword evidence="7" id="KW-1185">Reference proteome</keyword>
<dbReference type="InterPro" id="IPR014013">
    <property type="entry name" value="Helic_SF1/SF2_ATP-bd_DinG/Rad3"/>
</dbReference>
<reference evidence="6" key="1">
    <citation type="submission" date="2021-12" db="EMBL/GenBank/DDBJ databases">
        <title>Prjna785345.</title>
        <authorList>
            <person name="Rujirawat T."/>
            <person name="Krajaejun T."/>
        </authorList>
    </citation>
    <scope>NUCLEOTIDE SEQUENCE</scope>
    <source>
        <strain evidence="6">Pi057C3</strain>
    </source>
</reference>
<protein>
    <recommendedName>
        <fullName evidence="5">Helicase ATP-binding domain-containing protein</fullName>
    </recommendedName>
</protein>
<gene>
    <name evidence="6" type="ORF">P43SY_007491</name>
</gene>
<dbReference type="Pfam" id="PF06733">
    <property type="entry name" value="DEAD_2"/>
    <property type="match status" value="1"/>
</dbReference>
<dbReference type="GO" id="GO:0003678">
    <property type="term" value="F:DNA helicase activity"/>
    <property type="evidence" value="ECO:0007669"/>
    <property type="project" value="InterPro"/>
</dbReference>
<dbReference type="InterPro" id="IPR045028">
    <property type="entry name" value="DinG/Rad3-like"/>
</dbReference>
<dbReference type="GO" id="GO:0005524">
    <property type="term" value="F:ATP binding"/>
    <property type="evidence" value="ECO:0007669"/>
    <property type="project" value="UniProtKB-KW"/>
</dbReference>
<feature type="region of interest" description="Disordered" evidence="4">
    <location>
        <begin position="94"/>
        <end position="113"/>
    </location>
</feature>
<dbReference type="PANTHER" id="PTHR11472:SF41">
    <property type="entry name" value="ATP-DEPENDENT DNA HELICASE DDX11-RELATED"/>
    <property type="match status" value="1"/>
</dbReference>
<evidence type="ECO:0000256" key="3">
    <source>
        <dbReference type="ARBA" id="ARBA00022840"/>
    </source>
</evidence>
<evidence type="ECO:0000256" key="2">
    <source>
        <dbReference type="ARBA" id="ARBA00022801"/>
    </source>
</evidence>
<organism evidence="6 7">
    <name type="scientific">Pythium insidiosum</name>
    <name type="common">Pythiosis disease agent</name>
    <dbReference type="NCBI Taxonomy" id="114742"/>
    <lineage>
        <taxon>Eukaryota</taxon>
        <taxon>Sar</taxon>
        <taxon>Stramenopiles</taxon>
        <taxon>Oomycota</taxon>
        <taxon>Peronosporomycetes</taxon>
        <taxon>Pythiales</taxon>
        <taxon>Pythiaceae</taxon>
        <taxon>Pythium</taxon>
    </lineage>
</organism>
<evidence type="ECO:0000313" key="7">
    <source>
        <dbReference type="Proteomes" id="UP001209570"/>
    </source>
</evidence>
<evidence type="ECO:0000256" key="1">
    <source>
        <dbReference type="ARBA" id="ARBA00022741"/>
    </source>
</evidence>
<dbReference type="PANTHER" id="PTHR11472">
    <property type="entry name" value="DNA REPAIR DEAD HELICASE RAD3/XP-D SUBFAMILY MEMBER"/>
    <property type="match status" value="1"/>
</dbReference>
<dbReference type="GO" id="GO:0003677">
    <property type="term" value="F:DNA binding"/>
    <property type="evidence" value="ECO:0007669"/>
    <property type="project" value="InterPro"/>
</dbReference>
<dbReference type="InterPro" id="IPR006554">
    <property type="entry name" value="Helicase-like_DEXD_c2"/>
</dbReference>
<name>A0AAD5LD63_PYTIN</name>
<dbReference type="Proteomes" id="UP001209570">
    <property type="component" value="Unassembled WGS sequence"/>
</dbReference>
<dbReference type="AlphaFoldDB" id="A0AAD5LD63"/>
<feature type="domain" description="Helicase ATP-binding" evidence="5">
    <location>
        <begin position="29"/>
        <end position="447"/>
    </location>
</feature>
<dbReference type="Gene3D" id="3.40.50.300">
    <property type="entry name" value="P-loop containing nucleotide triphosphate hydrolases"/>
    <property type="match status" value="2"/>
</dbReference>
<feature type="region of interest" description="Disordered" evidence="4">
    <location>
        <begin position="159"/>
        <end position="229"/>
    </location>
</feature>
<comment type="caution">
    <text evidence="6">The sequence shown here is derived from an EMBL/GenBank/DDBJ whole genome shotgun (WGS) entry which is preliminary data.</text>
</comment>
<dbReference type="SUPFAM" id="SSF52540">
    <property type="entry name" value="P-loop containing nucleoside triphosphate hydrolases"/>
    <property type="match status" value="1"/>
</dbReference>
<dbReference type="SMART" id="SM00488">
    <property type="entry name" value="DEXDc2"/>
    <property type="match status" value="1"/>
</dbReference>
<accession>A0AAD5LD63</accession>
<feature type="compositionally biased region" description="Basic and acidic residues" evidence="4">
    <location>
        <begin position="203"/>
        <end position="218"/>
    </location>
</feature>
<sequence>MAEMTTSLASTHVREDENRQEDDVSQQMDRDFFSFPYEPYGIQLDLMRQLYATIDAGHVGIFESPTGTGKSMSLICGALTWLVKHTDEYGLPLSSTESVGETAPETRASDEPSWLAAYDAQATARDLAARQRDAGSALQRIESIRLDPTLQTRKRKMGFAYHHHERKRGPRGPRSVSSSDKEGKVDGEDQFLVDAYDSGPDTGRNRGDSDHSDDERPSKGRGFGGPDDKESSALGILKIIYCSRTHSQISQFIREIKKTVFGERMRVVSLGARKNLCVNDSVTSLRSDLRMTDKCLDMLQGGKKKTAKEKASGSAKCPYYDHELLTHFKDYSLAHVHDIEDLHKLGEEMAICSYYGARASVPLAQIVAMPYSMLLSKDTRASLGIDVSDNIVLLDEAHNVIDAINSTYQVQVLNKQLVVSRRSLWSYFKKYEKRLKGSNCFYIKQLLTILEALTKHLRLAAKGTAARPLSGDQDDNDQPPERIMTINDFVFGAKIDHFNLFKVVQYLEQSELPKKLMGFVDAERQQASSVSPSEGSLPATEDEDAFESRHVSPLRSIQALFKALTNATRDGRILVRPHNPAKGSEGAIKFVLMNPAIHFHEIVEQARTVVLAGGTMHPVCMN</sequence>
<proteinExistence type="predicted"/>
<evidence type="ECO:0000259" key="5">
    <source>
        <dbReference type="PROSITE" id="PS51193"/>
    </source>
</evidence>
<keyword evidence="2" id="KW-0378">Hydrolase</keyword>
<feature type="compositionally biased region" description="Polar residues" evidence="4">
    <location>
        <begin position="1"/>
        <end position="10"/>
    </location>
</feature>
<evidence type="ECO:0000256" key="4">
    <source>
        <dbReference type="SAM" id="MobiDB-lite"/>
    </source>
</evidence>
<dbReference type="GO" id="GO:0034085">
    <property type="term" value="P:establishment of sister chromatid cohesion"/>
    <property type="evidence" value="ECO:0007669"/>
    <property type="project" value="TreeGrafter"/>
</dbReference>
<feature type="region of interest" description="Disordered" evidence="4">
    <location>
        <begin position="1"/>
        <end position="27"/>
    </location>
</feature>
<evidence type="ECO:0000313" key="6">
    <source>
        <dbReference type="EMBL" id="KAJ0394103.1"/>
    </source>
</evidence>
<feature type="compositionally biased region" description="Basic residues" evidence="4">
    <location>
        <begin position="159"/>
        <end position="171"/>
    </location>
</feature>